<dbReference type="EnsemblMetazoa" id="HelroT166852">
    <property type="protein sequence ID" value="HelroP166852"/>
    <property type="gene ID" value="HelroG166852"/>
</dbReference>
<reference evidence="2 4" key="2">
    <citation type="journal article" date="2013" name="Nature">
        <title>Insights into bilaterian evolution from three spiralian genomes.</title>
        <authorList>
            <person name="Simakov O."/>
            <person name="Marletaz F."/>
            <person name="Cho S.J."/>
            <person name="Edsinger-Gonzales E."/>
            <person name="Havlak P."/>
            <person name="Hellsten U."/>
            <person name="Kuo D.H."/>
            <person name="Larsson T."/>
            <person name="Lv J."/>
            <person name="Arendt D."/>
            <person name="Savage R."/>
            <person name="Osoegawa K."/>
            <person name="de Jong P."/>
            <person name="Grimwood J."/>
            <person name="Chapman J.A."/>
            <person name="Shapiro H."/>
            <person name="Aerts A."/>
            <person name="Otillar R.P."/>
            <person name="Terry A.Y."/>
            <person name="Boore J.L."/>
            <person name="Grigoriev I.V."/>
            <person name="Lindberg D.R."/>
            <person name="Seaver E.C."/>
            <person name="Weisblat D.A."/>
            <person name="Putnam N.H."/>
            <person name="Rokhsar D.S."/>
        </authorList>
    </citation>
    <scope>NUCLEOTIDE SEQUENCE</scope>
</reference>
<evidence type="ECO:0000313" key="4">
    <source>
        <dbReference type="Proteomes" id="UP000015101"/>
    </source>
</evidence>
<evidence type="ECO:0000313" key="2">
    <source>
        <dbReference type="EMBL" id="ESO11804.1"/>
    </source>
</evidence>
<reference evidence="3" key="3">
    <citation type="submission" date="2015-06" db="UniProtKB">
        <authorList>
            <consortium name="EnsemblMetazoa"/>
        </authorList>
    </citation>
    <scope>IDENTIFICATION</scope>
</reference>
<evidence type="ECO:0000313" key="3">
    <source>
        <dbReference type="EnsemblMetazoa" id="HelroP166852"/>
    </source>
</evidence>
<dbReference type="GeneID" id="20201676"/>
<gene>
    <name evidence="3" type="primary">20201676</name>
    <name evidence="2" type="ORF">HELRODRAFT_166852</name>
</gene>
<dbReference type="AlphaFoldDB" id="T1EYM6"/>
<reference evidence="4" key="1">
    <citation type="submission" date="2012-12" db="EMBL/GenBank/DDBJ databases">
        <authorList>
            <person name="Hellsten U."/>
            <person name="Grimwood J."/>
            <person name="Chapman J.A."/>
            <person name="Shapiro H."/>
            <person name="Aerts A."/>
            <person name="Otillar R.P."/>
            <person name="Terry A.Y."/>
            <person name="Boore J.L."/>
            <person name="Simakov O."/>
            <person name="Marletaz F."/>
            <person name="Cho S.-J."/>
            <person name="Edsinger-Gonzales E."/>
            <person name="Havlak P."/>
            <person name="Kuo D.-H."/>
            <person name="Larsson T."/>
            <person name="Lv J."/>
            <person name="Arendt D."/>
            <person name="Savage R."/>
            <person name="Osoegawa K."/>
            <person name="de Jong P."/>
            <person name="Lindberg D.R."/>
            <person name="Seaver E.C."/>
            <person name="Weisblat D.A."/>
            <person name="Putnam N.H."/>
            <person name="Grigoriev I.V."/>
            <person name="Rokhsar D.S."/>
        </authorList>
    </citation>
    <scope>NUCLEOTIDE SEQUENCE</scope>
</reference>
<feature type="compositionally biased region" description="Basic and acidic residues" evidence="1">
    <location>
        <begin position="48"/>
        <end position="63"/>
    </location>
</feature>
<sequence length="139" mass="15848">MAKTFSVESFESIVTQILDKSNEFLVMVIALSNGNLEKIFEKFDSNLTTEDRPSKHSSNDKHGALQNQAVTKSNWTTQKKTSPFVKIRPLRMALTNTRSLQNKQNDLILFLLDYDSDIFSVVETFFTPNDPDEIFLPPS</sequence>
<keyword evidence="4" id="KW-1185">Reference proteome</keyword>
<dbReference type="KEGG" id="hro:HELRODRAFT_166852"/>
<protein>
    <submittedName>
        <fullName evidence="2 3">Uncharacterized protein</fullName>
    </submittedName>
</protein>
<feature type="region of interest" description="Disordered" evidence="1">
    <location>
        <begin position="48"/>
        <end position="72"/>
    </location>
</feature>
<dbReference type="InParanoid" id="T1EYM6"/>
<proteinExistence type="predicted"/>
<dbReference type="RefSeq" id="XP_009010292.1">
    <property type="nucleotide sequence ID" value="XM_009012044.1"/>
</dbReference>
<dbReference type="Proteomes" id="UP000015101">
    <property type="component" value="Unassembled WGS sequence"/>
</dbReference>
<name>T1EYM6_HELRO</name>
<accession>T1EYM6</accession>
<dbReference type="CTD" id="20201676"/>
<evidence type="ECO:0000256" key="1">
    <source>
        <dbReference type="SAM" id="MobiDB-lite"/>
    </source>
</evidence>
<dbReference type="EMBL" id="KB095812">
    <property type="protein sequence ID" value="ESO11804.1"/>
    <property type="molecule type" value="Genomic_DNA"/>
</dbReference>
<dbReference type="HOGENOM" id="CLU_1847290_0_0_1"/>
<dbReference type="EMBL" id="AMQM01002582">
    <property type="status" value="NOT_ANNOTATED_CDS"/>
    <property type="molecule type" value="Genomic_DNA"/>
</dbReference>
<organism evidence="3 4">
    <name type="scientific">Helobdella robusta</name>
    <name type="common">Californian leech</name>
    <dbReference type="NCBI Taxonomy" id="6412"/>
    <lineage>
        <taxon>Eukaryota</taxon>
        <taxon>Metazoa</taxon>
        <taxon>Spiralia</taxon>
        <taxon>Lophotrochozoa</taxon>
        <taxon>Annelida</taxon>
        <taxon>Clitellata</taxon>
        <taxon>Hirudinea</taxon>
        <taxon>Rhynchobdellida</taxon>
        <taxon>Glossiphoniidae</taxon>
        <taxon>Helobdella</taxon>
    </lineage>
</organism>